<dbReference type="OrthoDB" id="5394539at2759"/>
<evidence type="ECO:0000313" key="1">
    <source>
        <dbReference type="EMBL" id="RZF47552.1"/>
    </source>
</evidence>
<organism evidence="1 2">
    <name type="scientific">Laodelphax striatellus</name>
    <name type="common">Small brown planthopper</name>
    <name type="synonym">Delphax striatella</name>
    <dbReference type="NCBI Taxonomy" id="195883"/>
    <lineage>
        <taxon>Eukaryota</taxon>
        <taxon>Metazoa</taxon>
        <taxon>Ecdysozoa</taxon>
        <taxon>Arthropoda</taxon>
        <taxon>Hexapoda</taxon>
        <taxon>Insecta</taxon>
        <taxon>Pterygota</taxon>
        <taxon>Neoptera</taxon>
        <taxon>Paraneoptera</taxon>
        <taxon>Hemiptera</taxon>
        <taxon>Auchenorrhyncha</taxon>
        <taxon>Fulgoroidea</taxon>
        <taxon>Delphacidae</taxon>
        <taxon>Criomorphinae</taxon>
        <taxon>Laodelphax</taxon>
    </lineage>
</organism>
<dbReference type="InParanoid" id="A0A482XNV4"/>
<name>A0A482XNV4_LAOST</name>
<gene>
    <name evidence="1" type="ORF">LSTR_LSTR009088</name>
</gene>
<sequence length="266" mass="30090">MSLKKILELADTHGFFSPVKILGQDFVNSFRLGPTGELLAQNIQKEWIYSCVSSGLPDTVFQHHSPSSHLSTAQRLKGAFSSARSLMNGKVPFALIEVRGVEEGHKETTDDVIPRTRHPLHYAAFVNQKSGQQFFYRWQQHRHMWWRKFSMDPGRFSLVENKDCNVSQVDIRVKFPWGDFTVETVRNHGLDFFGSVENGDKNGFEVSDNRKKGLPYVVESSCTLEAAMLCYLCDGFSTSGKSQFTLHRRLAPYKVAIAASAEPTTH</sequence>
<dbReference type="STRING" id="195883.A0A482XNV4"/>
<dbReference type="SUPFAM" id="SSF55681">
    <property type="entry name" value="Class II aaRS and biotin synthetases"/>
    <property type="match status" value="1"/>
</dbReference>
<dbReference type="SMR" id="A0A482XNV4"/>
<dbReference type="InterPro" id="IPR045864">
    <property type="entry name" value="aa-tRNA-synth_II/BPL/LPL"/>
</dbReference>
<dbReference type="Proteomes" id="UP000291343">
    <property type="component" value="Unassembled WGS sequence"/>
</dbReference>
<dbReference type="Gene3D" id="3.30.930.10">
    <property type="entry name" value="Bira Bifunctional Protein, Domain 2"/>
    <property type="match status" value="1"/>
</dbReference>
<protein>
    <submittedName>
        <fullName evidence="1">Uncharacterized protein</fullName>
    </submittedName>
</protein>
<accession>A0A482XNV4</accession>
<reference evidence="1 2" key="1">
    <citation type="journal article" date="2017" name="Gigascience">
        <title>Genome sequence of the small brown planthopper, Laodelphax striatellus.</title>
        <authorList>
            <person name="Zhu J."/>
            <person name="Jiang F."/>
            <person name="Wang X."/>
            <person name="Yang P."/>
            <person name="Bao Y."/>
            <person name="Zhao W."/>
            <person name="Wang W."/>
            <person name="Lu H."/>
            <person name="Wang Q."/>
            <person name="Cui N."/>
            <person name="Li J."/>
            <person name="Chen X."/>
            <person name="Luo L."/>
            <person name="Yu J."/>
            <person name="Kang L."/>
            <person name="Cui F."/>
        </authorList>
    </citation>
    <scope>NUCLEOTIDE SEQUENCE [LARGE SCALE GENOMIC DNA]</scope>
    <source>
        <strain evidence="1">Lst14</strain>
    </source>
</reference>
<dbReference type="AlphaFoldDB" id="A0A482XNV4"/>
<dbReference type="EMBL" id="QKKF02004048">
    <property type="protein sequence ID" value="RZF47552.1"/>
    <property type="molecule type" value="Genomic_DNA"/>
</dbReference>
<comment type="caution">
    <text evidence="1">The sequence shown here is derived from an EMBL/GenBank/DDBJ whole genome shotgun (WGS) entry which is preliminary data.</text>
</comment>
<keyword evidence="2" id="KW-1185">Reference proteome</keyword>
<evidence type="ECO:0000313" key="2">
    <source>
        <dbReference type="Proteomes" id="UP000291343"/>
    </source>
</evidence>
<proteinExistence type="predicted"/>